<dbReference type="EMBL" id="GBXM01094410">
    <property type="protein sequence ID" value="JAH14167.1"/>
    <property type="molecule type" value="Transcribed_RNA"/>
</dbReference>
<organism evidence="1">
    <name type="scientific">Anguilla anguilla</name>
    <name type="common">European freshwater eel</name>
    <name type="synonym">Muraena anguilla</name>
    <dbReference type="NCBI Taxonomy" id="7936"/>
    <lineage>
        <taxon>Eukaryota</taxon>
        <taxon>Metazoa</taxon>
        <taxon>Chordata</taxon>
        <taxon>Craniata</taxon>
        <taxon>Vertebrata</taxon>
        <taxon>Euteleostomi</taxon>
        <taxon>Actinopterygii</taxon>
        <taxon>Neopterygii</taxon>
        <taxon>Teleostei</taxon>
        <taxon>Anguilliformes</taxon>
        <taxon>Anguillidae</taxon>
        <taxon>Anguilla</taxon>
    </lineage>
</organism>
<protein>
    <submittedName>
        <fullName evidence="1">Uncharacterized protein</fullName>
    </submittedName>
</protein>
<evidence type="ECO:0000313" key="1">
    <source>
        <dbReference type="EMBL" id="JAH14167.1"/>
    </source>
</evidence>
<accession>A0A0E9QCB3</accession>
<proteinExistence type="predicted"/>
<reference evidence="1" key="1">
    <citation type="submission" date="2014-11" db="EMBL/GenBank/DDBJ databases">
        <authorList>
            <person name="Amaro Gonzalez C."/>
        </authorList>
    </citation>
    <scope>NUCLEOTIDE SEQUENCE</scope>
</reference>
<reference evidence="1" key="2">
    <citation type="journal article" date="2015" name="Fish Shellfish Immunol.">
        <title>Early steps in the European eel (Anguilla anguilla)-Vibrio vulnificus interaction in the gills: Role of the RtxA13 toxin.</title>
        <authorList>
            <person name="Callol A."/>
            <person name="Pajuelo D."/>
            <person name="Ebbesson L."/>
            <person name="Teles M."/>
            <person name="MacKenzie S."/>
            <person name="Amaro C."/>
        </authorList>
    </citation>
    <scope>NUCLEOTIDE SEQUENCE</scope>
</reference>
<name>A0A0E9QCB3_ANGAN</name>
<sequence>MGRLVLSSLYQNVKPWNFWFYPLGCTGAPDLNQINATANSTTTPASAWPPWSEF</sequence>
<dbReference type="AlphaFoldDB" id="A0A0E9QCB3"/>